<dbReference type="InterPro" id="IPR001310">
    <property type="entry name" value="Histidine_triad_HIT"/>
</dbReference>
<dbReference type="AlphaFoldDB" id="A0A2S0N9N7"/>
<organism evidence="5 6">
    <name type="scientific">Phreatobacter cathodiphilus</name>
    <dbReference type="NCBI Taxonomy" id="1868589"/>
    <lineage>
        <taxon>Bacteria</taxon>
        <taxon>Pseudomonadati</taxon>
        <taxon>Pseudomonadota</taxon>
        <taxon>Alphaproteobacteria</taxon>
        <taxon>Hyphomicrobiales</taxon>
        <taxon>Phreatobacteraceae</taxon>
        <taxon>Phreatobacter</taxon>
    </lineage>
</organism>
<dbReference type="SUPFAM" id="SSF54197">
    <property type="entry name" value="HIT-like"/>
    <property type="match status" value="1"/>
</dbReference>
<dbReference type="GO" id="GO:0009117">
    <property type="term" value="P:nucleotide metabolic process"/>
    <property type="evidence" value="ECO:0007669"/>
    <property type="project" value="TreeGrafter"/>
</dbReference>
<feature type="short sequence motif" description="Histidine triad motif" evidence="2 3">
    <location>
        <begin position="103"/>
        <end position="107"/>
    </location>
</feature>
<dbReference type="PRINTS" id="PR00332">
    <property type="entry name" value="HISTRIAD"/>
</dbReference>
<dbReference type="EMBL" id="CP027668">
    <property type="protein sequence ID" value="AVO44894.1"/>
    <property type="molecule type" value="Genomic_DNA"/>
</dbReference>
<feature type="domain" description="HIT" evidence="4">
    <location>
        <begin position="11"/>
        <end position="118"/>
    </location>
</feature>
<dbReference type="GO" id="GO:0003824">
    <property type="term" value="F:catalytic activity"/>
    <property type="evidence" value="ECO:0007669"/>
    <property type="project" value="InterPro"/>
</dbReference>
<dbReference type="Gene3D" id="3.30.428.10">
    <property type="entry name" value="HIT-like"/>
    <property type="match status" value="1"/>
</dbReference>
<evidence type="ECO:0000259" key="4">
    <source>
        <dbReference type="PROSITE" id="PS51084"/>
    </source>
</evidence>
<dbReference type="InterPro" id="IPR011146">
    <property type="entry name" value="HIT-like"/>
</dbReference>
<evidence type="ECO:0000256" key="3">
    <source>
        <dbReference type="PROSITE-ProRule" id="PRU00464"/>
    </source>
</evidence>
<dbReference type="PANTHER" id="PTHR46648:SF1">
    <property type="entry name" value="ADENOSINE 5'-MONOPHOSPHORAMIDASE HNT1"/>
    <property type="match status" value="1"/>
</dbReference>
<accession>A0A2S0N9N7</accession>
<keyword evidence="6" id="KW-1185">Reference proteome</keyword>
<evidence type="ECO:0000313" key="6">
    <source>
        <dbReference type="Proteomes" id="UP000237889"/>
    </source>
</evidence>
<dbReference type="RefSeq" id="WP_106748235.1">
    <property type="nucleotide sequence ID" value="NZ_CP027668.1"/>
</dbReference>
<dbReference type="Pfam" id="PF01230">
    <property type="entry name" value="HIT"/>
    <property type="match status" value="1"/>
</dbReference>
<evidence type="ECO:0000256" key="2">
    <source>
        <dbReference type="PIRSR" id="PIRSR601310-3"/>
    </source>
</evidence>
<reference evidence="5 6" key="1">
    <citation type="submission" date="2018-03" db="EMBL/GenBank/DDBJ databases">
        <title>Genome sequencing of Phreatobacter sp.</title>
        <authorList>
            <person name="Kim S.-J."/>
            <person name="Heo J."/>
            <person name="Kwon S.-W."/>
        </authorList>
    </citation>
    <scope>NUCLEOTIDE SEQUENCE [LARGE SCALE GENOMIC DNA]</scope>
    <source>
        <strain evidence="5 6">S-12</strain>
    </source>
</reference>
<protein>
    <submittedName>
        <fullName evidence="5">HIT family protein</fullName>
    </submittedName>
</protein>
<proteinExistence type="predicted"/>
<dbReference type="Proteomes" id="UP000237889">
    <property type="component" value="Chromosome"/>
</dbReference>
<sequence>MSATAYDPNNVFAKILRGEMPAQKVYETDKVLAFMDIMPRADGHVLVIPKAAARNILDIHPDDLADLARAVQFVAKGVKRAMAADGLTIQQFNESAGGQVVFHIHVHVLPRWTGVPLRPHTGAMENPEVLATHAATIRAALEAMQAGG</sequence>
<feature type="active site" description="Tele-AMP-histidine intermediate" evidence="1">
    <location>
        <position position="105"/>
    </location>
</feature>
<evidence type="ECO:0000256" key="1">
    <source>
        <dbReference type="PIRSR" id="PIRSR601310-1"/>
    </source>
</evidence>
<dbReference type="InterPro" id="IPR036265">
    <property type="entry name" value="HIT-like_sf"/>
</dbReference>
<dbReference type="InterPro" id="IPR039384">
    <property type="entry name" value="HINT"/>
</dbReference>
<evidence type="ECO:0000313" key="5">
    <source>
        <dbReference type="EMBL" id="AVO44894.1"/>
    </source>
</evidence>
<dbReference type="PROSITE" id="PS51084">
    <property type="entry name" value="HIT_2"/>
    <property type="match status" value="1"/>
</dbReference>
<dbReference type="OrthoDB" id="9784774at2"/>
<dbReference type="PANTHER" id="PTHR46648">
    <property type="entry name" value="HIT FAMILY PROTEIN 1"/>
    <property type="match status" value="1"/>
</dbReference>
<dbReference type="CDD" id="cd01277">
    <property type="entry name" value="HINT_subgroup"/>
    <property type="match status" value="1"/>
</dbReference>
<dbReference type="KEGG" id="phr:C6569_07360"/>
<gene>
    <name evidence="5" type="ORF">C6569_07360</name>
</gene>
<name>A0A2S0N9N7_9HYPH</name>